<accession>A0A1G1W164</accession>
<dbReference type="STRING" id="1802591.A2113_04320"/>
<evidence type="ECO:0000313" key="5">
    <source>
        <dbReference type="Proteomes" id="UP000176299"/>
    </source>
</evidence>
<dbReference type="Gene3D" id="2.60.40.4130">
    <property type="match status" value="1"/>
</dbReference>
<feature type="region of interest" description="Disordered" evidence="1">
    <location>
        <begin position="256"/>
        <end position="275"/>
    </location>
</feature>
<dbReference type="CDD" id="cd14256">
    <property type="entry name" value="Dockerin_I"/>
    <property type="match status" value="1"/>
</dbReference>
<dbReference type="GO" id="GO:0000272">
    <property type="term" value="P:polysaccharide catabolic process"/>
    <property type="evidence" value="ECO:0007669"/>
    <property type="project" value="InterPro"/>
</dbReference>
<reference evidence="4 5" key="1">
    <citation type="journal article" date="2016" name="Nat. Commun.">
        <title>Thousands of microbial genomes shed light on interconnected biogeochemical processes in an aquifer system.</title>
        <authorList>
            <person name="Anantharaman K."/>
            <person name="Brown C.T."/>
            <person name="Hug L.A."/>
            <person name="Sharon I."/>
            <person name="Castelle C.J."/>
            <person name="Probst A.J."/>
            <person name="Thomas B.C."/>
            <person name="Singh A."/>
            <person name="Wilkins M.J."/>
            <person name="Karaoz U."/>
            <person name="Brodie E.L."/>
            <person name="Williams K.H."/>
            <person name="Hubbard S.S."/>
            <person name="Banfield J.F."/>
        </authorList>
    </citation>
    <scope>NUCLEOTIDE SEQUENCE [LARGE SCALE GENOMIC DNA]</scope>
</reference>
<evidence type="ECO:0000259" key="3">
    <source>
        <dbReference type="PROSITE" id="PS51766"/>
    </source>
</evidence>
<proteinExistence type="predicted"/>
<feature type="compositionally biased region" description="Pro residues" evidence="1">
    <location>
        <begin position="256"/>
        <end position="268"/>
    </location>
</feature>
<dbReference type="InterPro" id="IPR016134">
    <property type="entry name" value="Dockerin_dom"/>
</dbReference>
<feature type="region of interest" description="Disordered" evidence="1">
    <location>
        <begin position="419"/>
        <end position="456"/>
    </location>
</feature>
<protein>
    <recommendedName>
        <fullName evidence="3">Dockerin domain-containing protein</fullName>
    </recommendedName>
</protein>
<organism evidence="4 5">
    <name type="scientific">Candidatus Woykebacteria bacterium GWA1_44_8</name>
    <dbReference type="NCBI Taxonomy" id="1802591"/>
    <lineage>
        <taxon>Bacteria</taxon>
        <taxon>Candidatus Woykeibacteriota</taxon>
    </lineage>
</organism>
<dbReference type="PROSITE" id="PS51766">
    <property type="entry name" value="DOCKERIN"/>
    <property type="match status" value="1"/>
</dbReference>
<dbReference type="Proteomes" id="UP000176299">
    <property type="component" value="Unassembled WGS sequence"/>
</dbReference>
<evidence type="ECO:0000256" key="2">
    <source>
        <dbReference type="SAM" id="Phobius"/>
    </source>
</evidence>
<dbReference type="EMBL" id="MHCN01000014">
    <property type="protein sequence ID" value="OGY21383.1"/>
    <property type="molecule type" value="Genomic_DNA"/>
</dbReference>
<keyword evidence="2" id="KW-0812">Transmembrane</keyword>
<feature type="compositionally biased region" description="Pro residues" evidence="1">
    <location>
        <begin position="438"/>
        <end position="452"/>
    </location>
</feature>
<name>A0A1G1W164_9BACT</name>
<feature type="transmembrane region" description="Helical" evidence="2">
    <location>
        <begin position="20"/>
        <end position="41"/>
    </location>
</feature>
<sequence length="597" mass="61835">MRALSDIRQTINPPYSGRDLLIILGVLVILVSIPLTTLLSLQRLSTTPKAATSTIEFDSASSKAGTHVSSLTWPHNVGFGDDRILVVGVSFYNNPLTAVTGVTYNGTASTQIGWSETIDNYFRIYLFRLVAPSIGTHSVVVTFSGQTSYIAAGATSWFGVHQTTPTGPFAAAHGFTSSIASVSVNSAIGEVVVDVLGAIPNPVVTAGSNQIGRWNTTDGYTRGAGSSEQSSGPSVTMSWTLDPPREWAIGAVPLKPAPAPEPPPPPAPTANIKANDLDGPITITYNTAAKITWTSTNADNGCSVSPTGWTGTSNTVGVSTGNLTSNKTYTLSCSNAGGSASDSVTVNVSTPPKPTVSIQANPASITSGQSSTLSWSCTPNDGTVSVGISSTSPPNIGTVSCNGSKTVTPGSSISYTAIASGPGGTSDPAYTSITVDNKPPPAPPKPSVPKPPSLGAGTLDSLQLEISVPYLIGKLKTKIEVGGVSKEVEITGGDKSYTLDLKGNNLSLNKEYNLAVTSEKTLVRKVKFTPTSAPTNLKVSDLILGDLNQDNKIDSTDQLSLVNSTAKQNLNGDINDDKVVNSFDWAILLTNFGKNGD</sequence>
<keyword evidence="2" id="KW-1133">Transmembrane helix</keyword>
<keyword evidence="2" id="KW-0472">Membrane</keyword>
<dbReference type="AlphaFoldDB" id="A0A1G1W164"/>
<dbReference type="InterPro" id="IPR036439">
    <property type="entry name" value="Dockerin_dom_sf"/>
</dbReference>
<feature type="domain" description="Dockerin" evidence="3">
    <location>
        <begin position="540"/>
        <end position="597"/>
    </location>
</feature>
<evidence type="ECO:0000256" key="1">
    <source>
        <dbReference type="SAM" id="MobiDB-lite"/>
    </source>
</evidence>
<dbReference type="SUPFAM" id="SSF63446">
    <property type="entry name" value="Type I dockerin domain"/>
    <property type="match status" value="1"/>
</dbReference>
<feature type="region of interest" description="Disordered" evidence="1">
    <location>
        <begin position="353"/>
        <end position="372"/>
    </location>
</feature>
<gene>
    <name evidence="4" type="ORF">A2113_04320</name>
</gene>
<comment type="caution">
    <text evidence="4">The sequence shown here is derived from an EMBL/GenBank/DDBJ whole genome shotgun (WGS) entry which is preliminary data.</text>
</comment>
<evidence type="ECO:0000313" key="4">
    <source>
        <dbReference type="EMBL" id="OGY21383.1"/>
    </source>
</evidence>